<evidence type="ECO:0000313" key="10">
    <source>
        <dbReference type="Proteomes" id="UP000001646"/>
    </source>
</evidence>
<dbReference type="Pfam" id="PF00074">
    <property type="entry name" value="RnaseA"/>
    <property type="match status" value="1"/>
</dbReference>
<dbReference type="GO" id="GO:0004519">
    <property type="term" value="F:endonuclease activity"/>
    <property type="evidence" value="ECO:0007669"/>
    <property type="project" value="UniProtKB-KW"/>
</dbReference>
<evidence type="ECO:0000256" key="2">
    <source>
        <dbReference type="ARBA" id="ARBA00005600"/>
    </source>
</evidence>
<keyword evidence="7" id="KW-1015">Disulfide bond</keyword>
<dbReference type="InParanoid" id="A0A803T5A2"/>
<dbReference type="PANTHER" id="PTHR11437:SF10">
    <property type="entry name" value="ANGIOGENIN-RELATED"/>
    <property type="match status" value="1"/>
</dbReference>
<dbReference type="FunFam" id="3.10.130.10:FF:000001">
    <property type="entry name" value="Ribonuclease pancreatic"/>
    <property type="match status" value="1"/>
</dbReference>
<dbReference type="GeneTree" id="ENSGT00940000157645"/>
<dbReference type="GO" id="GO:0016787">
    <property type="term" value="F:hydrolase activity"/>
    <property type="evidence" value="ECO:0007669"/>
    <property type="project" value="UniProtKB-KW"/>
</dbReference>
<dbReference type="CDD" id="cd06265">
    <property type="entry name" value="RNase_A_canonical"/>
    <property type="match status" value="1"/>
</dbReference>
<dbReference type="InterPro" id="IPR001427">
    <property type="entry name" value="RNaseA"/>
</dbReference>
<dbReference type="Proteomes" id="UP000001646">
    <property type="component" value="Unplaced"/>
</dbReference>
<evidence type="ECO:0000256" key="5">
    <source>
        <dbReference type="ARBA" id="ARBA00022759"/>
    </source>
</evidence>
<proteinExistence type="inferred from homology"/>
<keyword evidence="3" id="KW-0964">Secreted</keyword>
<keyword evidence="5" id="KW-0255">Endonuclease</keyword>
<dbReference type="AlphaFoldDB" id="A0A803T5A2"/>
<keyword evidence="10" id="KW-1185">Reference proteome</keyword>
<sequence>MLVHPKAAPPNFHINGSCGASFQHFINWEKEEAMTIYGKLGRGSSKLRSINVWAQNEQVLCQRKLSFRPSIRPAKTFPPFRTYFMLASTMKLFRGPGLVSLVFLLAALVSVSEVDASKQPPGVKERYIHFLKQHREKSNSNTGGRYCNDMMKKRGLTRPNCKVKNSFIHASDTDIKDVCGNRGEPYGNMRLSCNPFRVTTCELKGGSTRPPCKYKHDNRPRHIAIACDQGYPVHYDEGKVILNRPQPCRR</sequence>
<dbReference type="SMART" id="SM00092">
    <property type="entry name" value="RNAse_Pc"/>
    <property type="match status" value="1"/>
</dbReference>
<dbReference type="GO" id="GO:0050830">
    <property type="term" value="P:defense response to Gram-positive bacterium"/>
    <property type="evidence" value="ECO:0000318"/>
    <property type="project" value="GO_Central"/>
</dbReference>
<evidence type="ECO:0000259" key="8">
    <source>
        <dbReference type="SMART" id="SM00092"/>
    </source>
</evidence>
<dbReference type="GO" id="GO:0004540">
    <property type="term" value="F:RNA nuclease activity"/>
    <property type="evidence" value="ECO:0000318"/>
    <property type="project" value="GO_Central"/>
</dbReference>
<dbReference type="SUPFAM" id="SSF54076">
    <property type="entry name" value="RNase A-like"/>
    <property type="match status" value="1"/>
</dbReference>
<dbReference type="GO" id="GO:0005576">
    <property type="term" value="C:extracellular region"/>
    <property type="evidence" value="ECO:0007669"/>
    <property type="project" value="UniProtKB-SubCell"/>
</dbReference>
<dbReference type="Gene3D" id="3.10.130.10">
    <property type="entry name" value="Ribonuclease A-like domain"/>
    <property type="match status" value="1"/>
</dbReference>
<dbReference type="GO" id="GO:0003676">
    <property type="term" value="F:nucleic acid binding"/>
    <property type="evidence" value="ECO:0007669"/>
    <property type="project" value="InterPro"/>
</dbReference>
<evidence type="ECO:0000256" key="3">
    <source>
        <dbReference type="ARBA" id="ARBA00022525"/>
    </source>
</evidence>
<reference evidence="9" key="3">
    <citation type="submission" date="2025-09" db="UniProtKB">
        <authorList>
            <consortium name="Ensembl"/>
        </authorList>
    </citation>
    <scope>IDENTIFICATION</scope>
</reference>
<evidence type="ECO:0000256" key="6">
    <source>
        <dbReference type="ARBA" id="ARBA00022801"/>
    </source>
</evidence>
<evidence type="ECO:0000256" key="7">
    <source>
        <dbReference type="ARBA" id="ARBA00023157"/>
    </source>
</evidence>
<dbReference type="InterPro" id="IPR036816">
    <property type="entry name" value="RNaseA-like_dom_sf"/>
</dbReference>
<name>A0A803T5A2_ANOCA</name>
<keyword evidence="6" id="KW-0378">Hydrolase</keyword>
<comment type="similarity">
    <text evidence="2">Belongs to the pancreatic ribonuclease family.</text>
</comment>
<accession>A0A803T5A2</accession>
<dbReference type="InterPro" id="IPR023412">
    <property type="entry name" value="RNaseA_domain"/>
</dbReference>
<comment type="subcellular location">
    <subcellularLocation>
        <location evidence="1">Secreted</location>
    </subcellularLocation>
</comment>
<reference evidence="9" key="1">
    <citation type="submission" date="2009-12" db="EMBL/GenBank/DDBJ databases">
        <title>The Genome Sequence of Anolis carolinensis (Green Anole Lizard).</title>
        <authorList>
            <consortium name="The Genome Sequencing Platform"/>
            <person name="Di Palma F."/>
            <person name="Alfoldi J."/>
            <person name="Heiman D."/>
            <person name="Young S."/>
            <person name="Grabherr M."/>
            <person name="Johnson J."/>
            <person name="Lander E.S."/>
            <person name="Lindblad-Toh K."/>
        </authorList>
    </citation>
    <scope>NUCLEOTIDE SEQUENCE [LARGE SCALE GENOMIC DNA]</scope>
    <source>
        <strain evidence="9">JBL SC #1</strain>
    </source>
</reference>
<reference evidence="9" key="2">
    <citation type="submission" date="2025-08" db="UniProtKB">
        <authorList>
            <consortium name="Ensembl"/>
        </authorList>
    </citation>
    <scope>IDENTIFICATION</scope>
</reference>
<dbReference type="PRINTS" id="PR00794">
    <property type="entry name" value="RIBONUCLEASE"/>
</dbReference>
<feature type="domain" description="Ribonuclease A-domain" evidence="8">
    <location>
        <begin position="123"/>
        <end position="239"/>
    </location>
</feature>
<dbReference type="PANTHER" id="PTHR11437">
    <property type="entry name" value="RIBONUCLEASE"/>
    <property type="match status" value="1"/>
</dbReference>
<evidence type="ECO:0000256" key="1">
    <source>
        <dbReference type="ARBA" id="ARBA00004613"/>
    </source>
</evidence>
<evidence type="ECO:0000313" key="9">
    <source>
        <dbReference type="Ensembl" id="ENSACAP00000030392.1"/>
    </source>
</evidence>
<dbReference type="Ensembl" id="ENSACAT00000046028.1">
    <property type="protein sequence ID" value="ENSACAP00000030392.1"/>
    <property type="gene ID" value="ENSACAG00000036212.1"/>
</dbReference>
<keyword evidence="4" id="KW-0540">Nuclease</keyword>
<organism evidence="9 10">
    <name type="scientific">Anolis carolinensis</name>
    <name type="common">Green anole</name>
    <name type="synonym">American chameleon</name>
    <dbReference type="NCBI Taxonomy" id="28377"/>
    <lineage>
        <taxon>Eukaryota</taxon>
        <taxon>Metazoa</taxon>
        <taxon>Chordata</taxon>
        <taxon>Craniata</taxon>
        <taxon>Vertebrata</taxon>
        <taxon>Euteleostomi</taxon>
        <taxon>Lepidosauria</taxon>
        <taxon>Squamata</taxon>
        <taxon>Bifurcata</taxon>
        <taxon>Unidentata</taxon>
        <taxon>Episquamata</taxon>
        <taxon>Toxicofera</taxon>
        <taxon>Iguania</taxon>
        <taxon>Dactyloidae</taxon>
        <taxon>Anolis</taxon>
    </lineage>
</organism>
<protein>
    <recommendedName>
        <fullName evidence="8">Ribonuclease A-domain domain-containing protein</fullName>
    </recommendedName>
</protein>
<evidence type="ECO:0000256" key="4">
    <source>
        <dbReference type="ARBA" id="ARBA00022722"/>
    </source>
</evidence>